<reference evidence="1 2" key="1">
    <citation type="submission" date="2019-03" db="EMBL/GenBank/DDBJ databases">
        <title>Genomic Encyclopedia of Type Strains, Phase IV (KMG-IV): sequencing the most valuable type-strain genomes for metagenomic binning, comparative biology and taxonomic classification.</title>
        <authorList>
            <person name="Goeker M."/>
        </authorList>
    </citation>
    <scope>NUCLEOTIDE SEQUENCE [LARGE SCALE GENOMIC DNA]</scope>
    <source>
        <strain evidence="1 2">DSM 24591</strain>
    </source>
</reference>
<organism evidence="1 2">
    <name type="scientific">Paralcaligenes ureilyticus</name>
    <dbReference type="NCBI Taxonomy" id="627131"/>
    <lineage>
        <taxon>Bacteria</taxon>
        <taxon>Pseudomonadati</taxon>
        <taxon>Pseudomonadota</taxon>
        <taxon>Betaproteobacteria</taxon>
        <taxon>Burkholderiales</taxon>
        <taxon>Alcaligenaceae</taxon>
        <taxon>Paralcaligenes</taxon>
    </lineage>
</organism>
<dbReference type="OrthoDB" id="329419at2"/>
<dbReference type="Proteomes" id="UP000295525">
    <property type="component" value="Unassembled WGS sequence"/>
</dbReference>
<comment type="caution">
    <text evidence="1">The sequence shown here is derived from an EMBL/GenBank/DDBJ whole genome shotgun (WGS) entry which is preliminary data.</text>
</comment>
<dbReference type="EMBL" id="SMAJ01000001">
    <property type="protein sequence ID" value="TCT10828.1"/>
    <property type="molecule type" value="Genomic_DNA"/>
</dbReference>
<evidence type="ECO:0000313" key="2">
    <source>
        <dbReference type="Proteomes" id="UP000295525"/>
    </source>
</evidence>
<protein>
    <submittedName>
        <fullName evidence="1">Protein required for attachment to host cells</fullName>
    </submittedName>
</protein>
<sequence length="152" mass="16520">MEKTWVLIANAARAKCFERHGPDHSLTELIDFVHPHVPLSEKAGKGDLTSAAGKGHGRTAHAGTQFEPHTEAHAKERAIFSRQIADYMNDGVAKQRCSSLVLIATGPMLGELRSRLSGVSEKLVRTSVVSDLTIYVGPELKRRVDSALQLPA</sequence>
<proteinExistence type="predicted"/>
<keyword evidence="2" id="KW-1185">Reference proteome</keyword>
<dbReference type="AlphaFoldDB" id="A0A4V2UZC9"/>
<dbReference type="Pfam" id="PF10116">
    <property type="entry name" value="Host_attach"/>
    <property type="match status" value="1"/>
</dbReference>
<evidence type="ECO:0000313" key="1">
    <source>
        <dbReference type="EMBL" id="TCT10828.1"/>
    </source>
</evidence>
<name>A0A4V2UZC9_9BURK</name>
<accession>A0A4V2UZC9</accession>
<gene>
    <name evidence="1" type="ORF">EDC26_10148</name>
</gene>
<dbReference type="RefSeq" id="WP_132579269.1">
    <property type="nucleotide sequence ID" value="NZ_SMAJ01000001.1"/>
</dbReference>
<dbReference type="InterPro" id="IPR019291">
    <property type="entry name" value="Host_attachment_protein"/>
</dbReference>